<accession>A0ABT0HS12</accession>
<keyword evidence="1" id="KW-1133">Transmembrane helix</keyword>
<feature type="transmembrane region" description="Helical" evidence="1">
    <location>
        <begin position="135"/>
        <end position="154"/>
    </location>
</feature>
<dbReference type="Proteomes" id="UP001202180">
    <property type="component" value="Unassembled WGS sequence"/>
</dbReference>
<proteinExistence type="predicted"/>
<name>A0ABT0HS12_9BACT</name>
<keyword evidence="3" id="KW-1185">Reference proteome</keyword>
<keyword evidence="1" id="KW-0812">Transmembrane</keyword>
<keyword evidence="1" id="KW-0472">Membrane</keyword>
<evidence type="ECO:0000313" key="3">
    <source>
        <dbReference type="Proteomes" id="UP001202180"/>
    </source>
</evidence>
<feature type="transmembrane region" description="Helical" evidence="1">
    <location>
        <begin position="88"/>
        <end position="107"/>
    </location>
</feature>
<dbReference type="EMBL" id="JALPRF010000005">
    <property type="protein sequence ID" value="MCK8494961.1"/>
    <property type="molecule type" value="Genomic_DNA"/>
</dbReference>
<sequence>MEDEKEDRFRRLIQKAGPEKTGADFTRAIMKRVQAESERDSATEAALIQLFGSHTLVEKPSVDFSRRVMNQITVSQPKPLEPIIRPSVWYSIAASVLFIVLFCILLLPSNSTEHQSSGLDRFLSGFEGTLDALPVSYPLTIVALSVLMVSDYFLRRKLTINY</sequence>
<evidence type="ECO:0000256" key="1">
    <source>
        <dbReference type="SAM" id="Phobius"/>
    </source>
</evidence>
<dbReference type="RefSeq" id="WP_248479590.1">
    <property type="nucleotide sequence ID" value="NZ_JALPRF010000005.1"/>
</dbReference>
<protein>
    <recommendedName>
        <fullName evidence="4">DUF1700 domain-containing protein</fullName>
    </recommendedName>
</protein>
<organism evidence="2 3">
    <name type="scientific">Spirosoma liriopis</name>
    <dbReference type="NCBI Taxonomy" id="2937440"/>
    <lineage>
        <taxon>Bacteria</taxon>
        <taxon>Pseudomonadati</taxon>
        <taxon>Bacteroidota</taxon>
        <taxon>Cytophagia</taxon>
        <taxon>Cytophagales</taxon>
        <taxon>Cytophagaceae</taxon>
        <taxon>Spirosoma</taxon>
    </lineage>
</organism>
<evidence type="ECO:0000313" key="2">
    <source>
        <dbReference type="EMBL" id="MCK8494961.1"/>
    </source>
</evidence>
<gene>
    <name evidence="2" type="ORF">M0L20_24030</name>
</gene>
<reference evidence="2 3" key="1">
    <citation type="submission" date="2022-04" db="EMBL/GenBank/DDBJ databases">
        <title>Spirosoma sp. strain RP8 genome sequencing and assembly.</title>
        <authorList>
            <person name="Jung Y."/>
        </authorList>
    </citation>
    <scope>NUCLEOTIDE SEQUENCE [LARGE SCALE GENOMIC DNA]</scope>
    <source>
        <strain evidence="2 3">RP8</strain>
    </source>
</reference>
<comment type="caution">
    <text evidence="2">The sequence shown here is derived from an EMBL/GenBank/DDBJ whole genome shotgun (WGS) entry which is preliminary data.</text>
</comment>
<evidence type="ECO:0008006" key="4">
    <source>
        <dbReference type="Google" id="ProtNLM"/>
    </source>
</evidence>